<accession>A0ABX9JU27</accession>
<feature type="chain" id="PRO_5047507197" evidence="2">
    <location>
        <begin position="20"/>
        <end position="128"/>
    </location>
</feature>
<feature type="signal peptide" evidence="2">
    <location>
        <begin position="1"/>
        <end position="19"/>
    </location>
</feature>
<dbReference type="Proteomes" id="UP000256345">
    <property type="component" value="Unassembled WGS sequence"/>
</dbReference>
<name>A0ABX9JU27_9BACT</name>
<evidence type="ECO:0000313" key="4">
    <source>
        <dbReference type="Proteomes" id="UP000256345"/>
    </source>
</evidence>
<feature type="region of interest" description="Disordered" evidence="1">
    <location>
        <begin position="21"/>
        <end position="53"/>
    </location>
</feature>
<sequence length="128" mass="13746">MKAFLAILALLTTHANAWAQTAAPPPLDSPPRADSPPPADPTPRERGAPRDLSAFSEADLRECAVPEEETAQHCIEVEELCTSPENRNLRPCVFFRGAQAGAFRALTFADRVMEVPTDGPLLVAAAPE</sequence>
<proteinExistence type="predicted"/>
<evidence type="ECO:0000256" key="2">
    <source>
        <dbReference type="SAM" id="SignalP"/>
    </source>
</evidence>
<dbReference type="RefSeq" id="WP_047859481.1">
    <property type="nucleotide sequence ID" value="NZ_CP011509.1"/>
</dbReference>
<evidence type="ECO:0000313" key="3">
    <source>
        <dbReference type="EMBL" id="REG27133.1"/>
    </source>
</evidence>
<keyword evidence="4" id="KW-1185">Reference proteome</keyword>
<gene>
    <name evidence="3" type="ORF">ATI61_110140</name>
</gene>
<feature type="compositionally biased region" description="Pro residues" evidence="1">
    <location>
        <begin position="23"/>
        <end position="41"/>
    </location>
</feature>
<evidence type="ECO:0000256" key="1">
    <source>
        <dbReference type="SAM" id="MobiDB-lite"/>
    </source>
</evidence>
<comment type="caution">
    <text evidence="3">The sequence shown here is derived from an EMBL/GenBank/DDBJ whole genome shotgun (WGS) entry which is preliminary data.</text>
</comment>
<organism evidence="3 4">
    <name type="scientific">Archangium gephyra</name>
    <dbReference type="NCBI Taxonomy" id="48"/>
    <lineage>
        <taxon>Bacteria</taxon>
        <taxon>Pseudomonadati</taxon>
        <taxon>Myxococcota</taxon>
        <taxon>Myxococcia</taxon>
        <taxon>Myxococcales</taxon>
        <taxon>Cystobacterineae</taxon>
        <taxon>Archangiaceae</taxon>
        <taxon>Archangium</taxon>
    </lineage>
</organism>
<reference evidence="3 4" key="1">
    <citation type="submission" date="2018-08" db="EMBL/GenBank/DDBJ databases">
        <title>Genomic Encyclopedia of Archaeal and Bacterial Type Strains, Phase II (KMG-II): from individual species to whole genera.</title>
        <authorList>
            <person name="Goeker M."/>
        </authorList>
    </citation>
    <scope>NUCLEOTIDE SEQUENCE [LARGE SCALE GENOMIC DNA]</scope>
    <source>
        <strain evidence="3 4">DSM 2261</strain>
    </source>
</reference>
<dbReference type="EMBL" id="QUMU01000010">
    <property type="protein sequence ID" value="REG27133.1"/>
    <property type="molecule type" value="Genomic_DNA"/>
</dbReference>
<protein>
    <submittedName>
        <fullName evidence="3">Uncharacterized protein</fullName>
    </submittedName>
</protein>
<keyword evidence="2" id="KW-0732">Signal</keyword>